<dbReference type="Pfam" id="PF01053">
    <property type="entry name" value="Cys_Met_Meta_PP"/>
    <property type="match status" value="1"/>
</dbReference>
<dbReference type="EC" id="2.5.1.-" evidence="3"/>
<keyword evidence="3" id="KW-0028">Amino-acid biosynthesis</keyword>
<sequence length="398" mass="43833">MTKKQHYRPATQLIHGEVERTLFAETSEALFLTSGFVYENAEQAERTFKGEETHYQYSRFNNPTTKALENRLAALEQAEACVTTSTGMSAIFASLLPLLKSGDRVVASLALFGSSYWIVQNLLPQMGIEGIFIDGTDLQQWQEALSKPTKAVLIETPSNPMLDILDIQAIADLTHKAGGTLIVDNVFATPLYQKPLQFGADLVTYSCTKHIDGQGRVLGGAILGSKKLLDDHIVPFTRNTGLSLSPFNAWVFLKGLETLPVRIEKMTNNALHCAKFLEKSSYIKRVLYPGLKSHPQYTLGQKQMSAPSTMIAFEVKGGKKAAFTFMNALKLILISNNLGDSRCMMTHPATTTHMKVSQEDRLRLGITDGSIRFSVGLEDPQDLIEDLQCGLDAIAALT</sequence>
<comment type="caution">
    <text evidence="5">The sequence shown here is derived from an EMBL/GenBank/DDBJ whole genome shotgun (WGS) entry which is preliminary data.</text>
</comment>
<dbReference type="RefSeq" id="WP_281448374.1">
    <property type="nucleotide sequence ID" value="NZ_JASBAO010000001.1"/>
</dbReference>
<dbReference type="InterPro" id="IPR015424">
    <property type="entry name" value="PyrdxlP-dep_Trfase"/>
</dbReference>
<evidence type="ECO:0000256" key="4">
    <source>
        <dbReference type="RuleBase" id="RU362118"/>
    </source>
</evidence>
<protein>
    <recommendedName>
        <fullName evidence="3">O-succinylhomoserine sulfhydrylase</fullName>
        <shortName evidence="3">OSH sulfhydrylase</shortName>
        <shortName evidence="3">OSHS sulfhydrylase</shortName>
        <ecNumber evidence="3">2.5.1.-</ecNumber>
    </recommendedName>
</protein>
<keyword evidence="3" id="KW-0808">Transferase</keyword>
<reference evidence="5" key="1">
    <citation type="submission" date="2023-05" db="EMBL/GenBank/DDBJ databases">
        <title>Whole genome sequence of Commensalibacter sp.</title>
        <authorList>
            <person name="Charoenyingcharoen P."/>
            <person name="Yukphan P."/>
        </authorList>
    </citation>
    <scope>NUCLEOTIDE SEQUENCE</scope>
    <source>
        <strain evidence="5">TBRC 16381</strain>
    </source>
</reference>
<organism evidence="5 6">
    <name type="scientific">Commensalibacter oyaizuii</name>
    <dbReference type="NCBI Taxonomy" id="3043873"/>
    <lineage>
        <taxon>Bacteria</taxon>
        <taxon>Pseudomonadati</taxon>
        <taxon>Pseudomonadota</taxon>
        <taxon>Alphaproteobacteria</taxon>
        <taxon>Acetobacterales</taxon>
        <taxon>Acetobacteraceae</taxon>
    </lineage>
</organism>
<comment type="function">
    <text evidence="3">Catalyzes the formation of L-homocysteine from O-succinyl-L-homoserine (OSHS) and hydrogen sulfide.</text>
</comment>
<dbReference type="InterPro" id="IPR006234">
    <property type="entry name" value="O-succ-hSer_sulfhydrylase"/>
</dbReference>
<accession>A0ABT6Q2R6</accession>
<dbReference type="PIRSF" id="PIRSF001434">
    <property type="entry name" value="CGS"/>
    <property type="match status" value="1"/>
</dbReference>
<dbReference type="HAMAP" id="MF_02056">
    <property type="entry name" value="MetZ"/>
    <property type="match status" value="1"/>
</dbReference>
<evidence type="ECO:0000256" key="1">
    <source>
        <dbReference type="ARBA" id="ARBA00001933"/>
    </source>
</evidence>
<dbReference type="InterPro" id="IPR015422">
    <property type="entry name" value="PyrdxlP-dep_Trfase_small"/>
</dbReference>
<dbReference type="Gene3D" id="3.40.640.10">
    <property type="entry name" value="Type I PLP-dependent aspartate aminotransferase-like (Major domain)"/>
    <property type="match status" value="1"/>
</dbReference>
<comment type="pathway">
    <text evidence="3">Amino-acid biosynthesis; L-methionine biosynthesis via de novo pathway; L-homocysteine from O-succinyl-L-homoserine: step 1/1.</text>
</comment>
<proteinExistence type="inferred from homology"/>
<evidence type="ECO:0000313" key="5">
    <source>
        <dbReference type="EMBL" id="MDI2091278.1"/>
    </source>
</evidence>
<dbReference type="Proteomes" id="UP001431634">
    <property type="component" value="Unassembled WGS sequence"/>
</dbReference>
<feature type="modified residue" description="N6-(pyridoxal phosphate)lysine" evidence="3">
    <location>
        <position position="209"/>
    </location>
</feature>
<dbReference type="Gene3D" id="3.90.1150.10">
    <property type="entry name" value="Aspartate Aminotransferase, domain 1"/>
    <property type="match status" value="1"/>
</dbReference>
<comment type="cofactor">
    <cofactor evidence="1 3 4">
        <name>pyridoxal 5'-phosphate</name>
        <dbReference type="ChEBI" id="CHEBI:597326"/>
    </cofactor>
</comment>
<evidence type="ECO:0000256" key="3">
    <source>
        <dbReference type="HAMAP-Rule" id="MF_02056"/>
    </source>
</evidence>
<gene>
    <name evidence="3 5" type="primary">metZ</name>
    <name evidence="5" type="ORF">QJV27_07830</name>
</gene>
<dbReference type="EMBL" id="JASBAO010000001">
    <property type="protein sequence ID" value="MDI2091278.1"/>
    <property type="molecule type" value="Genomic_DNA"/>
</dbReference>
<comment type="subunit">
    <text evidence="3">Homotetramer.</text>
</comment>
<name>A0ABT6Q2R6_9PROT</name>
<dbReference type="SUPFAM" id="SSF53383">
    <property type="entry name" value="PLP-dependent transferases"/>
    <property type="match status" value="1"/>
</dbReference>
<comment type="similarity">
    <text evidence="3">Belongs to the trans-sulfuration enzymes family. MetZ subfamily.</text>
</comment>
<keyword evidence="2 3" id="KW-0663">Pyridoxal phosphate</keyword>
<dbReference type="PANTHER" id="PTHR11808">
    <property type="entry name" value="TRANS-SULFURATION ENZYME FAMILY MEMBER"/>
    <property type="match status" value="1"/>
</dbReference>
<dbReference type="PANTHER" id="PTHR11808:SF80">
    <property type="entry name" value="CYSTATHIONINE GAMMA-LYASE"/>
    <property type="match status" value="1"/>
</dbReference>
<evidence type="ECO:0000256" key="2">
    <source>
        <dbReference type="ARBA" id="ARBA00022898"/>
    </source>
</evidence>
<dbReference type="InterPro" id="IPR000277">
    <property type="entry name" value="Cys/Met-Metab_PyrdxlP-dep_enz"/>
</dbReference>
<comment type="catalytic activity">
    <reaction evidence="3">
        <text>O-succinyl-L-homoserine + hydrogen sulfide = L-homocysteine + succinate</text>
        <dbReference type="Rhea" id="RHEA:27826"/>
        <dbReference type="ChEBI" id="CHEBI:29919"/>
        <dbReference type="ChEBI" id="CHEBI:30031"/>
        <dbReference type="ChEBI" id="CHEBI:57661"/>
        <dbReference type="ChEBI" id="CHEBI:58199"/>
    </reaction>
</comment>
<dbReference type="NCBIfam" id="TIGR01325">
    <property type="entry name" value="O_suc_HS_sulf"/>
    <property type="match status" value="1"/>
</dbReference>
<dbReference type="InterPro" id="IPR015421">
    <property type="entry name" value="PyrdxlP-dep_Trfase_major"/>
</dbReference>
<keyword evidence="6" id="KW-1185">Reference proteome</keyword>
<evidence type="ECO:0000313" key="6">
    <source>
        <dbReference type="Proteomes" id="UP001431634"/>
    </source>
</evidence>
<dbReference type="CDD" id="cd00614">
    <property type="entry name" value="CGS_like"/>
    <property type="match status" value="1"/>
</dbReference>
<keyword evidence="3" id="KW-0486">Methionine biosynthesis</keyword>